<dbReference type="RefSeq" id="WP_084930033.1">
    <property type="nucleotide sequence ID" value="NZ_NCVN01000017.1"/>
</dbReference>
<dbReference type="AlphaFoldDB" id="A0A1X1L7K2"/>
<comment type="caution">
    <text evidence="1">The sequence shown here is derived from an EMBL/GenBank/DDBJ whole genome shotgun (WGS) entry which is preliminary data.</text>
</comment>
<dbReference type="Proteomes" id="UP000193206">
    <property type="component" value="Unassembled WGS sequence"/>
</dbReference>
<name>A0A1X1L7K2_STRMT</name>
<protein>
    <submittedName>
        <fullName evidence="1">Uncharacterized protein</fullName>
    </submittedName>
</protein>
<gene>
    <name evidence="1" type="ORF">B7692_04495</name>
</gene>
<sequence length="88" mass="10099">MVLLLFPSAGKQLEKVLSLYHARGYETPLVFDFKQLDGKLYQNKKQGGYGAYMGFEKASVFQEFYLENKKEVTTKLLPWSAEAQSLKI</sequence>
<proteinExistence type="predicted"/>
<evidence type="ECO:0000313" key="1">
    <source>
        <dbReference type="EMBL" id="ORP07462.1"/>
    </source>
</evidence>
<organism evidence="1 2">
    <name type="scientific">Streptococcus mitis</name>
    <dbReference type="NCBI Taxonomy" id="28037"/>
    <lineage>
        <taxon>Bacteria</taxon>
        <taxon>Bacillati</taxon>
        <taxon>Bacillota</taxon>
        <taxon>Bacilli</taxon>
        <taxon>Lactobacillales</taxon>
        <taxon>Streptococcaceae</taxon>
        <taxon>Streptococcus</taxon>
        <taxon>Streptococcus mitis group</taxon>
    </lineage>
</organism>
<evidence type="ECO:0000313" key="2">
    <source>
        <dbReference type="Proteomes" id="UP000193206"/>
    </source>
</evidence>
<dbReference type="EMBL" id="NCVN01000017">
    <property type="protein sequence ID" value="ORP07462.1"/>
    <property type="molecule type" value="Genomic_DNA"/>
</dbReference>
<reference evidence="1 2" key="1">
    <citation type="journal article" date="2016" name="Eur. J. Clin. Microbiol. Infect. Dis.">
        <title>Whole genome sequencing as a tool for phylogenetic analysis of clinical strains of Mitis group streptococci.</title>
        <authorList>
            <person name="Rasmussen L.H."/>
            <person name="Dargis R."/>
            <person name="Hojholt K."/>
            <person name="Christensen J.J."/>
            <person name="Skovgaard O."/>
            <person name="Justesen U.S."/>
            <person name="Rosenvinge F.S."/>
            <person name="Moser C."/>
            <person name="Lukjancenko O."/>
            <person name="Rasmussen S."/>
            <person name="Nielsen X.C."/>
        </authorList>
    </citation>
    <scope>NUCLEOTIDE SEQUENCE [LARGE SCALE GENOMIC DNA]</scope>
    <source>
        <strain evidence="1 2">B_009152_10</strain>
    </source>
</reference>
<accession>A0A1X1L7K2</accession>